<dbReference type="EMBL" id="JAUIZM010000005">
    <property type="protein sequence ID" value="KAK1381667.1"/>
    <property type="molecule type" value="Genomic_DNA"/>
</dbReference>
<dbReference type="GO" id="GO:0005743">
    <property type="term" value="C:mitochondrial inner membrane"/>
    <property type="evidence" value="ECO:0007669"/>
    <property type="project" value="TreeGrafter"/>
</dbReference>
<dbReference type="NCBIfam" id="TIGR03592">
    <property type="entry name" value="yidC_oxa1_cterm"/>
    <property type="match status" value="1"/>
</dbReference>
<dbReference type="Proteomes" id="UP001237642">
    <property type="component" value="Unassembled WGS sequence"/>
</dbReference>
<dbReference type="Pfam" id="PF02096">
    <property type="entry name" value="60KD_IMP"/>
    <property type="match status" value="1"/>
</dbReference>
<feature type="compositionally biased region" description="Polar residues" evidence="7">
    <location>
        <begin position="395"/>
        <end position="412"/>
    </location>
</feature>
<keyword evidence="4" id="KW-1133">Transmembrane helix</keyword>
<keyword evidence="5" id="KW-0472">Membrane</keyword>
<comment type="caution">
    <text evidence="9">The sequence shown here is derived from an EMBL/GenBank/DDBJ whole genome shotgun (WGS) entry which is preliminary data.</text>
</comment>
<keyword evidence="10" id="KW-1185">Reference proteome</keyword>
<evidence type="ECO:0000256" key="2">
    <source>
        <dbReference type="ARBA" id="ARBA00010583"/>
    </source>
</evidence>
<proteinExistence type="inferred from homology"/>
<reference evidence="9" key="1">
    <citation type="submission" date="2023-02" db="EMBL/GenBank/DDBJ databases">
        <title>Genome of toxic invasive species Heracleum sosnowskyi carries increased number of genes despite the absence of recent whole-genome duplications.</title>
        <authorList>
            <person name="Schelkunov M."/>
            <person name="Shtratnikova V."/>
            <person name="Makarenko M."/>
            <person name="Klepikova A."/>
            <person name="Omelchenko D."/>
            <person name="Novikova G."/>
            <person name="Obukhova E."/>
            <person name="Bogdanov V."/>
            <person name="Penin A."/>
            <person name="Logacheva M."/>
        </authorList>
    </citation>
    <scope>NUCLEOTIDE SEQUENCE</scope>
    <source>
        <strain evidence="9">Hsosn_3</strain>
        <tissue evidence="9">Leaf</tissue>
    </source>
</reference>
<dbReference type="InterPro" id="IPR028055">
    <property type="entry name" value="YidC/Oxa/ALB_C"/>
</dbReference>
<evidence type="ECO:0000256" key="1">
    <source>
        <dbReference type="ARBA" id="ARBA00004141"/>
    </source>
</evidence>
<evidence type="ECO:0000256" key="7">
    <source>
        <dbReference type="SAM" id="MobiDB-lite"/>
    </source>
</evidence>
<accession>A0AAD8I9D7</accession>
<feature type="region of interest" description="Disordered" evidence="7">
    <location>
        <begin position="386"/>
        <end position="412"/>
    </location>
</feature>
<dbReference type="AlphaFoldDB" id="A0AAD8I9D7"/>
<protein>
    <submittedName>
        <fullName evidence="9">Inner membrane protein translocase involved in respiratory chain assembly</fullName>
    </submittedName>
</protein>
<dbReference type="GO" id="GO:0032979">
    <property type="term" value="P:protein insertion into mitochondrial inner membrane from matrix"/>
    <property type="evidence" value="ECO:0007669"/>
    <property type="project" value="TreeGrafter"/>
</dbReference>
<evidence type="ECO:0000256" key="4">
    <source>
        <dbReference type="ARBA" id="ARBA00022989"/>
    </source>
</evidence>
<reference evidence="9" key="2">
    <citation type="submission" date="2023-05" db="EMBL/GenBank/DDBJ databases">
        <authorList>
            <person name="Schelkunov M.I."/>
        </authorList>
    </citation>
    <scope>NUCLEOTIDE SEQUENCE</scope>
    <source>
        <strain evidence="9">Hsosn_3</strain>
        <tissue evidence="9">Leaf</tissue>
    </source>
</reference>
<sequence>MAFRRSLSIRAKIFNHNRYAPSFTYIHNHHNDTEDSNKPLNDQLNPHGSFQNRNFSSTRGFSPIFRDPGVSNLGNSLLNGSFLLRHMSSAIGDGTGKMDYMTDVAGVLTDGSVDVVTQQAPVLSEVAVAAADSYFPVAALQYVIDGIHSYTGLPWWGSIVATTLLIRGLAVPLMINQLKATSKLTLMRPKLEEIKQQMQDRGMSPTAVTEGQQKMAEVFKEYGVTPWTPLKGLLIQGPVFVSFFLGIQNMVEKVPSFKEGGAFWFVDLTIPDSFYIFPVLTALTFWITVECNAQDGLEGNPAGGTMKKVMRVFALVTVPLTMSFPQAIFCYWITSNLFSLCYGLVIRRPVVKKFLGVPIIPVSPATTAQPAFSFTEALKKYVQSQQRKSLPPVSPSNATSLPTETAKPTNITKTATSSILSQRIRSLENQVKGRKKGKKR</sequence>
<dbReference type="InterPro" id="IPR001708">
    <property type="entry name" value="YidC/ALB3/OXA1/COX18"/>
</dbReference>
<keyword evidence="3 6" id="KW-0812">Transmembrane</keyword>
<feature type="domain" description="Membrane insertase YidC/Oxa/ALB C-terminal" evidence="8">
    <location>
        <begin position="155"/>
        <end position="347"/>
    </location>
</feature>
<evidence type="ECO:0000256" key="5">
    <source>
        <dbReference type="ARBA" id="ARBA00023136"/>
    </source>
</evidence>
<comment type="similarity">
    <text evidence="2">Belongs to the OXA1/ALB3/YidC (TC 2.A.9.2) family.</text>
</comment>
<evidence type="ECO:0000259" key="8">
    <source>
        <dbReference type="Pfam" id="PF02096"/>
    </source>
</evidence>
<gene>
    <name evidence="9" type="ORF">POM88_019402</name>
</gene>
<comment type="similarity">
    <text evidence="6">Belongs to the OXA1/ALB3/YidC family.</text>
</comment>
<name>A0AAD8I9D7_9APIA</name>
<comment type="subcellular location">
    <subcellularLocation>
        <location evidence="1 6">Membrane</location>
        <topology evidence="1 6">Multi-pass membrane protein</topology>
    </subcellularLocation>
</comment>
<dbReference type="GO" id="GO:0032977">
    <property type="term" value="F:membrane insertase activity"/>
    <property type="evidence" value="ECO:0007669"/>
    <property type="project" value="InterPro"/>
</dbReference>
<dbReference type="CDD" id="cd20069">
    <property type="entry name" value="5TM_Oxa1-like"/>
    <property type="match status" value="1"/>
</dbReference>
<evidence type="ECO:0000313" key="10">
    <source>
        <dbReference type="Proteomes" id="UP001237642"/>
    </source>
</evidence>
<dbReference type="PANTHER" id="PTHR12428">
    <property type="entry name" value="OXA1"/>
    <property type="match status" value="1"/>
</dbReference>
<evidence type="ECO:0000256" key="6">
    <source>
        <dbReference type="RuleBase" id="RU003945"/>
    </source>
</evidence>
<dbReference type="PANTHER" id="PTHR12428:SF34">
    <property type="entry name" value="MITOCHONDRIAL INNER MEMBRANE PROTEIN OXA1-LIKE"/>
    <property type="match status" value="1"/>
</dbReference>
<evidence type="ECO:0000313" key="9">
    <source>
        <dbReference type="EMBL" id="KAK1381667.1"/>
    </source>
</evidence>
<evidence type="ECO:0000256" key="3">
    <source>
        <dbReference type="ARBA" id="ARBA00022692"/>
    </source>
</evidence>
<organism evidence="9 10">
    <name type="scientific">Heracleum sosnowskyi</name>
    <dbReference type="NCBI Taxonomy" id="360622"/>
    <lineage>
        <taxon>Eukaryota</taxon>
        <taxon>Viridiplantae</taxon>
        <taxon>Streptophyta</taxon>
        <taxon>Embryophyta</taxon>
        <taxon>Tracheophyta</taxon>
        <taxon>Spermatophyta</taxon>
        <taxon>Magnoliopsida</taxon>
        <taxon>eudicotyledons</taxon>
        <taxon>Gunneridae</taxon>
        <taxon>Pentapetalae</taxon>
        <taxon>asterids</taxon>
        <taxon>campanulids</taxon>
        <taxon>Apiales</taxon>
        <taxon>Apiaceae</taxon>
        <taxon>Apioideae</taxon>
        <taxon>apioid superclade</taxon>
        <taxon>Tordylieae</taxon>
        <taxon>Tordyliinae</taxon>
        <taxon>Heracleum</taxon>
    </lineage>
</organism>